<reference evidence="3 5" key="2">
    <citation type="submission" date="2024-07" db="EMBL/GenBank/DDBJ databases">
        <authorList>
            <person name="Akdeniz Z."/>
        </authorList>
    </citation>
    <scope>NUCLEOTIDE SEQUENCE [LARGE SCALE GENOMIC DNA]</scope>
</reference>
<gene>
    <name evidence="1" type="ORF">HINF_LOCUS3985</name>
    <name evidence="3" type="ORF">HINF_LOCUS43189</name>
    <name evidence="2" type="ORF">HINF_LOCUS44347</name>
    <name evidence="4" type="ORF">HINF_LOCUS72833</name>
</gene>
<name>A0AA86NBF2_9EUKA</name>
<dbReference type="EMBL" id="CATOUU010000879">
    <property type="protein sequence ID" value="CAI9956702.1"/>
    <property type="molecule type" value="Genomic_DNA"/>
</dbReference>
<sequence>MLFYLILNGVLDLNAEAGAKCNQIEQQGNVMRIFCYRIQYITDFNVNSDIEFVYESGDTYRQFTQIFIDTKLIKNQKISTVLSSKESVNFLSLCMVDSDVKIEDSQISVTVSKQTSVYYTELIVSAREVKILGSELQFTSAASLFFGGIIADLYQSLEVNSTDVDFKLITGDVGGGLVGYSVMFATINIMNLTAQLVLTANMGFKNVLGSIVATTGVGMNIEINNSVIKSSLKAHLYEHVGSIIGNAFNKEVTVNIVNSTFCVKGKYTKDGCATGTCTVNRVESTGPICK</sequence>
<evidence type="ECO:0000313" key="3">
    <source>
        <dbReference type="EMBL" id="CAL6049335.1"/>
    </source>
</evidence>
<accession>A0AA86NBF2</accession>
<dbReference type="EMBL" id="CATOUU010000097">
    <property type="protein sequence ID" value="CAI9916340.1"/>
    <property type="molecule type" value="Genomic_DNA"/>
</dbReference>
<keyword evidence="5" id="KW-1185">Reference proteome</keyword>
<evidence type="ECO:0000313" key="1">
    <source>
        <dbReference type="EMBL" id="CAI9916340.1"/>
    </source>
</evidence>
<evidence type="ECO:0000313" key="4">
    <source>
        <dbReference type="EMBL" id="CAL6104544.1"/>
    </source>
</evidence>
<evidence type="ECO:0000313" key="2">
    <source>
        <dbReference type="EMBL" id="CAI9956702.1"/>
    </source>
</evidence>
<dbReference type="Proteomes" id="UP001642409">
    <property type="component" value="Unassembled WGS sequence"/>
</dbReference>
<proteinExistence type="predicted"/>
<evidence type="ECO:0000313" key="5">
    <source>
        <dbReference type="Proteomes" id="UP001642409"/>
    </source>
</evidence>
<comment type="caution">
    <text evidence="1">The sequence shown here is derived from an EMBL/GenBank/DDBJ whole genome shotgun (WGS) entry which is preliminary data.</text>
</comment>
<dbReference type="EMBL" id="CAXDID020000584">
    <property type="protein sequence ID" value="CAL6104544.1"/>
    <property type="molecule type" value="Genomic_DNA"/>
</dbReference>
<protein>
    <submittedName>
        <fullName evidence="3">Hypothetical_protein</fullName>
    </submittedName>
</protein>
<reference evidence="1" key="1">
    <citation type="submission" date="2023-06" db="EMBL/GenBank/DDBJ databases">
        <authorList>
            <person name="Kurt Z."/>
        </authorList>
    </citation>
    <scope>NUCLEOTIDE SEQUENCE</scope>
</reference>
<dbReference type="EMBL" id="CAXDID020000179">
    <property type="protein sequence ID" value="CAL6049335.1"/>
    <property type="molecule type" value="Genomic_DNA"/>
</dbReference>
<dbReference type="AlphaFoldDB" id="A0AA86NBF2"/>
<organism evidence="1">
    <name type="scientific">Hexamita inflata</name>
    <dbReference type="NCBI Taxonomy" id="28002"/>
    <lineage>
        <taxon>Eukaryota</taxon>
        <taxon>Metamonada</taxon>
        <taxon>Diplomonadida</taxon>
        <taxon>Hexamitidae</taxon>
        <taxon>Hexamitinae</taxon>
        <taxon>Hexamita</taxon>
    </lineage>
</organism>